<dbReference type="STRING" id="92696.A0A4R0R203"/>
<dbReference type="EMBL" id="RWJN01000514">
    <property type="protein sequence ID" value="TCD61021.1"/>
    <property type="molecule type" value="Genomic_DNA"/>
</dbReference>
<feature type="region of interest" description="Disordered" evidence="1">
    <location>
        <begin position="311"/>
        <end position="359"/>
    </location>
</feature>
<evidence type="ECO:0000313" key="3">
    <source>
        <dbReference type="Proteomes" id="UP000292702"/>
    </source>
</evidence>
<name>A0A4R0R203_9APHY</name>
<accession>A0A4R0R203</accession>
<dbReference type="OrthoDB" id="3141012at2759"/>
<evidence type="ECO:0000313" key="2">
    <source>
        <dbReference type="EMBL" id="TCD61021.1"/>
    </source>
</evidence>
<evidence type="ECO:0000256" key="1">
    <source>
        <dbReference type="SAM" id="MobiDB-lite"/>
    </source>
</evidence>
<protein>
    <submittedName>
        <fullName evidence="2">Uncharacterized protein</fullName>
    </submittedName>
</protein>
<sequence>MPSFVCTGSSRQRTDYGSLALTSRHLLVAGSPSDNVLKLKTSLPSSVDVLHVSDITFTVSGVLAGRLVSSSVMQQSAVAHHLVSYLQNNADALGIAHMSQLFIDVDDDILKCMPFTMTVSYTRADHFLSHCVISPLSRSKPRESTEGSTFGFDAFGPQAYLPLMSVLDQLLKTFVVHHLVKRYPLIFGRWGDKVRIEMDAFKPLSRAILDVIERSSNPDFQKTSRRLLRQLSKIHTRSVERSSSELSELLASDADIDTTSEQEYGPLGNMDLLHMSLLKLLKLRVRPSRFKVALSSTEDVREEGPDICHTLEPMDDSQPSAAGDHNDVMDDDDDDNDWDAPADDEFEAICSGPEGPSEDVDCDDDWLDSEDTLCNLGDPLNLTDDIDDLVEQDAFDDDSGSQSSNTIDFSGGRYSEESQEDDFDMDADLILDDTAATLPFDDTFDLWLH</sequence>
<gene>
    <name evidence="2" type="ORF">EIP91_009144</name>
</gene>
<feature type="region of interest" description="Disordered" evidence="1">
    <location>
        <begin position="393"/>
        <end position="421"/>
    </location>
</feature>
<dbReference type="AlphaFoldDB" id="A0A4R0R203"/>
<reference evidence="2 3" key="1">
    <citation type="submission" date="2018-11" db="EMBL/GenBank/DDBJ databases">
        <title>Genome assembly of Steccherinum ochraceum LE-BIN_3174, the white-rot fungus of the Steccherinaceae family (The Residual Polyporoid clade, Polyporales, Basidiomycota).</title>
        <authorList>
            <person name="Fedorova T.V."/>
            <person name="Glazunova O.A."/>
            <person name="Landesman E.O."/>
            <person name="Moiseenko K.V."/>
            <person name="Psurtseva N.V."/>
            <person name="Savinova O.S."/>
            <person name="Shakhova N.V."/>
            <person name="Tyazhelova T.V."/>
            <person name="Vasina D.V."/>
        </authorList>
    </citation>
    <scope>NUCLEOTIDE SEQUENCE [LARGE SCALE GENOMIC DNA]</scope>
    <source>
        <strain evidence="2 3">LE-BIN_3174</strain>
    </source>
</reference>
<keyword evidence="3" id="KW-1185">Reference proteome</keyword>
<organism evidence="2 3">
    <name type="scientific">Steccherinum ochraceum</name>
    <dbReference type="NCBI Taxonomy" id="92696"/>
    <lineage>
        <taxon>Eukaryota</taxon>
        <taxon>Fungi</taxon>
        <taxon>Dikarya</taxon>
        <taxon>Basidiomycota</taxon>
        <taxon>Agaricomycotina</taxon>
        <taxon>Agaricomycetes</taxon>
        <taxon>Polyporales</taxon>
        <taxon>Steccherinaceae</taxon>
        <taxon>Steccherinum</taxon>
    </lineage>
</organism>
<feature type="compositionally biased region" description="Acidic residues" evidence="1">
    <location>
        <begin position="329"/>
        <end position="347"/>
    </location>
</feature>
<proteinExistence type="predicted"/>
<dbReference type="Proteomes" id="UP000292702">
    <property type="component" value="Unassembled WGS sequence"/>
</dbReference>
<comment type="caution">
    <text evidence="2">The sequence shown here is derived from an EMBL/GenBank/DDBJ whole genome shotgun (WGS) entry which is preliminary data.</text>
</comment>